<dbReference type="AlphaFoldDB" id="A0A8J4VUY8"/>
<keyword evidence="1" id="KW-0812">Transmembrane</keyword>
<keyword evidence="1" id="KW-0472">Membrane</keyword>
<name>A0A8J4VUY8_9ROSI</name>
<comment type="caution">
    <text evidence="2">The sequence shown here is derived from an EMBL/GenBank/DDBJ whole genome shotgun (WGS) entry which is preliminary data.</text>
</comment>
<sequence>MFRRENYFKIWLQCCGILLVLLLHCYRQGRLGQRLKEQLLEFEFTAKFRNWISSVIFFPFCSVIDIMRAGACLVVVATYFKFDGFC</sequence>
<feature type="transmembrane region" description="Helical" evidence="1">
    <location>
        <begin position="51"/>
        <end position="80"/>
    </location>
</feature>
<keyword evidence="1" id="KW-1133">Transmembrane helix</keyword>
<organism evidence="2 3">
    <name type="scientific">Castanea mollissima</name>
    <name type="common">Chinese chestnut</name>
    <dbReference type="NCBI Taxonomy" id="60419"/>
    <lineage>
        <taxon>Eukaryota</taxon>
        <taxon>Viridiplantae</taxon>
        <taxon>Streptophyta</taxon>
        <taxon>Embryophyta</taxon>
        <taxon>Tracheophyta</taxon>
        <taxon>Spermatophyta</taxon>
        <taxon>Magnoliopsida</taxon>
        <taxon>eudicotyledons</taxon>
        <taxon>Gunneridae</taxon>
        <taxon>Pentapetalae</taxon>
        <taxon>rosids</taxon>
        <taxon>fabids</taxon>
        <taxon>Fagales</taxon>
        <taxon>Fagaceae</taxon>
        <taxon>Castanea</taxon>
    </lineage>
</organism>
<evidence type="ECO:0000313" key="3">
    <source>
        <dbReference type="Proteomes" id="UP000737018"/>
    </source>
</evidence>
<reference evidence="2" key="1">
    <citation type="submission" date="2020-03" db="EMBL/GenBank/DDBJ databases">
        <title>Castanea mollissima Vanexum genome sequencing.</title>
        <authorList>
            <person name="Staton M."/>
        </authorList>
    </citation>
    <scope>NUCLEOTIDE SEQUENCE</scope>
    <source>
        <tissue evidence="2">Leaf</tissue>
    </source>
</reference>
<protein>
    <submittedName>
        <fullName evidence="2">Uncharacterized protein</fullName>
    </submittedName>
</protein>
<gene>
    <name evidence="2" type="ORF">CMV_004989</name>
</gene>
<proteinExistence type="predicted"/>
<accession>A0A8J4VUY8</accession>
<keyword evidence="3" id="KW-1185">Reference proteome</keyword>
<dbReference type="Proteomes" id="UP000737018">
    <property type="component" value="Unassembled WGS sequence"/>
</dbReference>
<evidence type="ECO:0000313" key="2">
    <source>
        <dbReference type="EMBL" id="KAF3971412.1"/>
    </source>
</evidence>
<dbReference type="EMBL" id="JRKL02000433">
    <property type="protein sequence ID" value="KAF3971412.1"/>
    <property type="molecule type" value="Genomic_DNA"/>
</dbReference>
<evidence type="ECO:0000256" key="1">
    <source>
        <dbReference type="SAM" id="Phobius"/>
    </source>
</evidence>